<name>A0A914VRT4_9BILA</name>
<feature type="coiled-coil region" evidence="1">
    <location>
        <begin position="138"/>
        <end position="207"/>
    </location>
</feature>
<evidence type="ECO:0000313" key="3">
    <source>
        <dbReference type="WBParaSite" id="PSAMB.scaffold237size62691.g3599.t1"/>
    </source>
</evidence>
<dbReference type="AlphaFoldDB" id="A0A914VRT4"/>
<keyword evidence="2" id="KW-1185">Reference proteome</keyword>
<sequence length="255" mass="29196">MDAIHNAVEKTKGLFSGDSHTIDNDFVRAAEREEEMRHKMVQEQIVADKKVAKAAEKVEKRQHELNLQNIRGNANISSAAGDCAEELKRQQVINGKAAERINNTAVTLGYFKNQQQPFIAQNTGYPATDTTYREQVIKQQFEERQDQLNSEMDAENDVFEAAEDLEKEERKQNEKILEGNKKLAKALEELNTAITEKEKKRMIAKDRIDEAAEHKMAMLKDKQMYLRCQDAVLHETTGTPVDKTVYTQTEIQRIT</sequence>
<evidence type="ECO:0000256" key="1">
    <source>
        <dbReference type="SAM" id="Coils"/>
    </source>
</evidence>
<dbReference type="WBParaSite" id="PSAMB.scaffold237size62691.g3599.t1">
    <property type="protein sequence ID" value="PSAMB.scaffold237size62691.g3599.t1"/>
    <property type="gene ID" value="PSAMB.scaffold237size62691.g3599"/>
</dbReference>
<dbReference type="Proteomes" id="UP000887566">
    <property type="component" value="Unplaced"/>
</dbReference>
<evidence type="ECO:0000313" key="2">
    <source>
        <dbReference type="Proteomes" id="UP000887566"/>
    </source>
</evidence>
<keyword evidence="1" id="KW-0175">Coiled coil</keyword>
<organism evidence="2 3">
    <name type="scientific">Plectus sambesii</name>
    <dbReference type="NCBI Taxonomy" id="2011161"/>
    <lineage>
        <taxon>Eukaryota</taxon>
        <taxon>Metazoa</taxon>
        <taxon>Ecdysozoa</taxon>
        <taxon>Nematoda</taxon>
        <taxon>Chromadorea</taxon>
        <taxon>Plectida</taxon>
        <taxon>Plectina</taxon>
        <taxon>Plectoidea</taxon>
        <taxon>Plectidae</taxon>
        <taxon>Plectus</taxon>
    </lineage>
</organism>
<accession>A0A914VRT4</accession>
<reference evidence="3" key="1">
    <citation type="submission" date="2022-11" db="UniProtKB">
        <authorList>
            <consortium name="WormBaseParasite"/>
        </authorList>
    </citation>
    <scope>IDENTIFICATION</scope>
</reference>
<proteinExistence type="predicted"/>
<protein>
    <submittedName>
        <fullName evidence="3">Uncharacterized protein</fullName>
    </submittedName>
</protein>